<gene>
    <name evidence="2" type="ORF">HUJ06_025002</name>
</gene>
<name>A0A822XWP8_NELNU</name>
<dbReference type="Proteomes" id="UP000607653">
    <property type="component" value="Unassembled WGS sequence"/>
</dbReference>
<organism evidence="2 3">
    <name type="scientific">Nelumbo nucifera</name>
    <name type="common">Sacred lotus</name>
    <dbReference type="NCBI Taxonomy" id="4432"/>
    <lineage>
        <taxon>Eukaryota</taxon>
        <taxon>Viridiplantae</taxon>
        <taxon>Streptophyta</taxon>
        <taxon>Embryophyta</taxon>
        <taxon>Tracheophyta</taxon>
        <taxon>Spermatophyta</taxon>
        <taxon>Magnoliopsida</taxon>
        <taxon>Proteales</taxon>
        <taxon>Nelumbonaceae</taxon>
        <taxon>Nelumbo</taxon>
    </lineage>
</organism>
<keyword evidence="3" id="KW-1185">Reference proteome</keyword>
<protein>
    <recommendedName>
        <fullName evidence="4">Secreted protein</fullName>
    </recommendedName>
</protein>
<evidence type="ECO:0000256" key="1">
    <source>
        <dbReference type="SAM" id="SignalP"/>
    </source>
</evidence>
<proteinExistence type="predicted"/>
<dbReference type="EMBL" id="DUZY01000001">
    <property type="protein sequence ID" value="DAD23539.1"/>
    <property type="molecule type" value="Genomic_DNA"/>
</dbReference>
<reference evidence="2 3" key="1">
    <citation type="journal article" date="2020" name="Mol. Biol. Evol.">
        <title>Distinct Expression and Methylation Patterns for Genes with Different Fates following a Single Whole-Genome Duplication in Flowering Plants.</title>
        <authorList>
            <person name="Shi T."/>
            <person name="Rahmani R.S."/>
            <person name="Gugger P.F."/>
            <person name="Wang M."/>
            <person name="Li H."/>
            <person name="Zhang Y."/>
            <person name="Li Z."/>
            <person name="Wang Q."/>
            <person name="Van de Peer Y."/>
            <person name="Marchal K."/>
            <person name="Chen J."/>
        </authorList>
    </citation>
    <scope>NUCLEOTIDE SEQUENCE [LARGE SCALE GENOMIC DNA]</scope>
    <source>
        <tissue evidence="2">Leaf</tissue>
    </source>
</reference>
<dbReference type="AlphaFoldDB" id="A0A822XWP8"/>
<feature type="chain" id="PRO_5032632271" description="Secreted protein" evidence="1">
    <location>
        <begin position="19"/>
        <end position="69"/>
    </location>
</feature>
<feature type="signal peptide" evidence="1">
    <location>
        <begin position="1"/>
        <end position="18"/>
    </location>
</feature>
<keyword evidence="1" id="KW-0732">Signal</keyword>
<evidence type="ECO:0000313" key="2">
    <source>
        <dbReference type="EMBL" id="DAD23539.1"/>
    </source>
</evidence>
<accession>A0A822XWP8</accession>
<sequence length="69" mass="7816">MTSLFVLLQTSLLIDAHAILQYKLATSDRSLQQFSFKALENCTNTALLAIVNGKERTRSHVKHHLYIAM</sequence>
<evidence type="ECO:0000313" key="3">
    <source>
        <dbReference type="Proteomes" id="UP000607653"/>
    </source>
</evidence>
<evidence type="ECO:0008006" key="4">
    <source>
        <dbReference type="Google" id="ProtNLM"/>
    </source>
</evidence>
<comment type="caution">
    <text evidence="2">The sequence shown here is derived from an EMBL/GenBank/DDBJ whole genome shotgun (WGS) entry which is preliminary data.</text>
</comment>